<accession>A0A0A8YFM5</accession>
<organism evidence="1">
    <name type="scientific">Arundo donax</name>
    <name type="common">Giant reed</name>
    <name type="synonym">Donax arundinaceus</name>
    <dbReference type="NCBI Taxonomy" id="35708"/>
    <lineage>
        <taxon>Eukaryota</taxon>
        <taxon>Viridiplantae</taxon>
        <taxon>Streptophyta</taxon>
        <taxon>Embryophyta</taxon>
        <taxon>Tracheophyta</taxon>
        <taxon>Spermatophyta</taxon>
        <taxon>Magnoliopsida</taxon>
        <taxon>Liliopsida</taxon>
        <taxon>Poales</taxon>
        <taxon>Poaceae</taxon>
        <taxon>PACMAD clade</taxon>
        <taxon>Arundinoideae</taxon>
        <taxon>Arundineae</taxon>
        <taxon>Arundo</taxon>
    </lineage>
</organism>
<reference evidence="1" key="1">
    <citation type="submission" date="2014-09" db="EMBL/GenBank/DDBJ databases">
        <authorList>
            <person name="Magalhaes I.L.F."/>
            <person name="Oliveira U."/>
            <person name="Santos F.R."/>
            <person name="Vidigal T.H.D.A."/>
            <person name="Brescovit A.D."/>
            <person name="Santos A.J."/>
        </authorList>
    </citation>
    <scope>NUCLEOTIDE SEQUENCE</scope>
    <source>
        <tissue evidence="1">Shoot tissue taken approximately 20 cm above the soil surface</tissue>
    </source>
</reference>
<dbReference type="AlphaFoldDB" id="A0A0A8YFM5"/>
<proteinExistence type="predicted"/>
<name>A0A0A8YFM5_ARUDO</name>
<dbReference type="EMBL" id="GBRH01272886">
    <property type="protein sequence ID" value="JAD25009.1"/>
    <property type="molecule type" value="Transcribed_RNA"/>
</dbReference>
<evidence type="ECO:0000313" key="1">
    <source>
        <dbReference type="EMBL" id="JAD25009.1"/>
    </source>
</evidence>
<protein>
    <submittedName>
        <fullName evidence="1">Uncharacterized protein</fullName>
    </submittedName>
</protein>
<reference evidence="1" key="2">
    <citation type="journal article" date="2015" name="Data Brief">
        <title>Shoot transcriptome of the giant reed, Arundo donax.</title>
        <authorList>
            <person name="Barrero R.A."/>
            <person name="Guerrero F.D."/>
            <person name="Moolhuijzen P."/>
            <person name="Goolsby J.A."/>
            <person name="Tidwell J."/>
            <person name="Bellgard S.E."/>
            <person name="Bellgard M.I."/>
        </authorList>
    </citation>
    <scope>NUCLEOTIDE SEQUENCE</scope>
    <source>
        <tissue evidence="1">Shoot tissue taken approximately 20 cm above the soil surface</tissue>
    </source>
</reference>
<sequence length="71" mass="7976">MKQEKLFCTATAMDSLVLLHCSIQRRLLHCLKQKRSFPYSGAGCCSSIQQEAGISWASACTCKWKNHPKCI</sequence>